<comment type="caution">
    <text evidence="14">The sequence shown here is derived from an EMBL/GenBank/DDBJ whole genome shotgun (WGS) entry which is preliminary data.</text>
</comment>
<feature type="chain" id="PRO_5045793459" description="ER membrane protein complex subunit 1" evidence="12">
    <location>
        <begin position="23"/>
        <end position="759"/>
    </location>
</feature>
<evidence type="ECO:0000256" key="8">
    <source>
        <dbReference type="ARBA" id="ARBA00023136"/>
    </source>
</evidence>
<dbReference type="InterPro" id="IPR011678">
    <property type="entry name" value="EMC1_C"/>
</dbReference>
<keyword evidence="7 11" id="KW-1133">Transmembrane helix</keyword>
<protein>
    <recommendedName>
        <fullName evidence="3">ER membrane protein complex subunit 1</fullName>
    </recommendedName>
</protein>
<keyword evidence="9" id="KW-0325">Glycoprotein</keyword>
<accession>A0ABQ6NDS8</accession>
<evidence type="ECO:0000256" key="7">
    <source>
        <dbReference type="ARBA" id="ARBA00022989"/>
    </source>
</evidence>
<dbReference type="EMBL" id="BRYB01006470">
    <property type="protein sequence ID" value="GMI58409.1"/>
    <property type="molecule type" value="Genomic_DNA"/>
</dbReference>
<evidence type="ECO:0000256" key="6">
    <source>
        <dbReference type="ARBA" id="ARBA00022824"/>
    </source>
</evidence>
<dbReference type="PANTHER" id="PTHR21573:SF0">
    <property type="entry name" value="ER MEMBRANE PROTEIN COMPLEX SUBUNIT 1"/>
    <property type="match status" value="1"/>
</dbReference>
<evidence type="ECO:0000256" key="3">
    <source>
        <dbReference type="ARBA" id="ARBA00020824"/>
    </source>
</evidence>
<dbReference type="PANTHER" id="PTHR21573">
    <property type="entry name" value="ER MEMBRANE PROTEIN COMPLEX SUBUNIT 1"/>
    <property type="match status" value="1"/>
</dbReference>
<evidence type="ECO:0000256" key="11">
    <source>
        <dbReference type="SAM" id="Phobius"/>
    </source>
</evidence>
<feature type="transmembrane region" description="Helical" evidence="11">
    <location>
        <begin position="726"/>
        <end position="745"/>
    </location>
</feature>
<evidence type="ECO:0000256" key="4">
    <source>
        <dbReference type="ARBA" id="ARBA00022692"/>
    </source>
</evidence>
<evidence type="ECO:0000256" key="9">
    <source>
        <dbReference type="ARBA" id="ARBA00023180"/>
    </source>
</evidence>
<dbReference type="InterPro" id="IPR026895">
    <property type="entry name" value="EMC1"/>
</dbReference>
<keyword evidence="5 12" id="KW-0732">Signal</keyword>
<evidence type="ECO:0000313" key="15">
    <source>
        <dbReference type="Proteomes" id="UP001165060"/>
    </source>
</evidence>
<proteinExistence type="inferred from homology"/>
<evidence type="ECO:0000256" key="5">
    <source>
        <dbReference type="ARBA" id="ARBA00022729"/>
    </source>
</evidence>
<feature type="region of interest" description="Disordered" evidence="10">
    <location>
        <begin position="115"/>
        <end position="137"/>
    </location>
</feature>
<reference evidence="14 15" key="1">
    <citation type="journal article" date="2023" name="Commun. Biol.">
        <title>Genome analysis of Parmales, the sister group of diatoms, reveals the evolutionary specialization of diatoms from phago-mixotrophs to photoautotrophs.</title>
        <authorList>
            <person name="Ban H."/>
            <person name="Sato S."/>
            <person name="Yoshikawa S."/>
            <person name="Yamada K."/>
            <person name="Nakamura Y."/>
            <person name="Ichinomiya M."/>
            <person name="Sato N."/>
            <person name="Blanc-Mathieu R."/>
            <person name="Endo H."/>
            <person name="Kuwata A."/>
            <person name="Ogata H."/>
        </authorList>
    </citation>
    <scope>NUCLEOTIDE SEQUENCE [LARGE SCALE GENOMIC DNA]</scope>
</reference>
<dbReference type="Pfam" id="PF07774">
    <property type="entry name" value="EMC1_C"/>
    <property type="match status" value="1"/>
</dbReference>
<name>A0ABQ6NDS8_9STRA</name>
<keyword evidence="15" id="KW-1185">Reference proteome</keyword>
<dbReference type="Proteomes" id="UP001165060">
    <property type="component" value="Unassembled WGS sequence"/>
</dbReference>
<feature type="signal peptide" evidence="12">
    <location>
        <begin position="1"/>
        <end position="22"/>
    </location>
</feature>
<keyword evidence="8 11" id="KW-0472">Membrane</keyword>
<evidence type="ECO:0000256" key="2">
    <source>
        <dbReference type="ARBA" id="ARBA00007904"/>
    </source>
</evidence>
<keyword evidence="6" id="KW-0256">Endoplasmic reticulum</keyword>
<feature type="domain" description="ER membrane protein complex subunit 1 C-terminal" evidence="13">
    <location>
        <begin position="542"/>
        <end position="758"/>
    </location>
</feature>
<organism evidence="14 15">
    <name type="scientific">Tetraparma gracilis</name>
    <dbReference type="NCBI Taxonomy" id="2962635"/>
    <lineage>
        <taxon>Eukaryota</taxon>
        <taxon>Sar</taxon>
        <taxon>Stramenopiles</taxon>
        <taxon>Ochrophyta</taxon>
        <taxon>Bolidophyceae</taxon>
        <taxon>Parmales</taxon>
        <taxon>Triparmaceae</taxon>
        <taxon>Tetraparma</taxon>
    </lineage>
</organism>
<evidence type="ECO:0000256" key="1">
    <source>
        <dbReference type="ARBA" id="ARBA00004115"/>
    </source>
</evidence>
<keyword evidence="4 11" id="KW-0812">Transmembrane</keyword>
<evidence type="ECO:0000256" key="10">
    <source>
        <dbReference type="SAM" id="MobiDB-lite"/>
    </source>
</evidence>
<sequence length="759" mass="79191">MKLLSLPLLLLLPLLSLPPCLSLFSSEQGEFDWSLPLLPGTPTCLDPAHEGYVLLDAAAPPAATVVRGGRVVRVPLPSFLGPLPFATPTDVGFAVTGEGYTQRYDHLGFAVGGREEADEGAASPAPPAFQAPGSTDLTGSTPLYSSAAVTVSLAGGALVVQAPGEPPRTLPLPPHLPEQLAASPLAALYCPGPSPSLHLSSALLTTLSASFPPSEPPSLLYAESSLAGAAKLHWHDKSAPPDPDELTLRARLDEQRKSLESLFSGGGPQSTADFGFAKAAYAAVKTPGGAALVGVDADPAADGRFKGARKLFPCGGGCALKSAAVDDDTLVVFGYTDKEVTYVTVELRGGGISPPVTLPLPGPAAGASLLPLEPPTVGLLSVDPPSLTLLSADPPPVPPSLYMAALTPASLDSYLLTSPPALHSRYALPPSESFVSLAHTPPASAVQHPAKAMGDDGLLLKYLNPHLAVLLTAVSEPEGGEFVAGGREGGPRGVEEKEKKREEVTMYVTFVDTVSSKVLYRAAHSSAVLPATATELPCVVVENAVYYTLYNTRTKRSEISAVTLWDGMISPDQITMFKSSGLEQPPTFSSVTSPPPIPLPRTFAYPKTVVGLGVTDTRAGVSSKALLAALEGGQVASIDARLLDPRRPSAEPNKHEKMEGLMKYDPLIPFIPTQVASYTLSISGASSIHTSPTRLESQSLLLAVGRDLFFTRLSPSRGFDLLPTTFSKAGLLVAIAGLVALYAAAKRYGDNKKIKLDWA</sequence>
<comment type="similarity">
    <text evidence="2">Belongs to the EMC1 family.</text>
</comment>
<evidence type="ECO:0000256" key="12">
    <source>
        <dbReference type="SAM" id="SignalP"/>
    </source>
</evidence>
<evidence type="ECO:0000313" key="14">
    <source>
        <dbReference type="EMBL" id="GMI58409.1"/>
    </source>
</evidence>
<gene>
    <name evidence="14" type="ORF">TeGR_g1536</name>
</gene>
<evidence type="ECO:0000259" key="13">
    <source>
        <dbReference type="Pfam" id="PF07774"/>
    </source>
</evidence>
<comment type="subcellular location">
    <subcellularLocation>
        <location evidence="1">Endoplasmic reticulum membrane</location>
        <topology evidence="1">Single-pass type I membrane protein</topology>
    </subcellularLocation>
</comment>